<reference evidence="3 4" key="1">
    <citation type="journal article" date="2015" name="Int. J. Syst. Evol. Microbiol.">
        <title>Micromonospora costi sp. nov., isolated from a leaf of Costus speciosus.</title>
        <authorList>
            <person name="Thawai C."/>
        </authorList>
    </citation>
    <scope>NUCLEOTIDE SEQUENCE [LARGE SCALE GENOMIC DNA]</scope>
    <source>
        <strain evidence="3 4">CS1-12</strain>
    </source>
</reference>
<feature type="domain" description="Protein-glutamine gamma-glutamyltransferase-like C-terminal" evidence="2">
    <location>
        <begin position="166"/>
        <end position="242"/>
    </location>
</feature>
<accession>A0A3B0ADE4</accession>
<dbReference type="InterPro" id="IPR025403">
    <property type="entry name" value="TgpA-like_C"/>
</dbReference>
<feature type="transmembrane region" description="Helical" evidence="1">
    <location>
        <begin position="25"/>
        <end position="47"/>
    </location>
</feature>
<comment type="caution">
    <text evidence="3">The sequence shown here is derived from an EMBL/GenBank/DDBJ whole genome shotgun (WGS) entry which is preliminary data.</text>
</comment>
<evidence type="ECO:0000256" key="1">
    <source>
        <dbReference type="SAM" id="Phobius"/>
    </source>
</evidence>
<keyword evidence="4" id="KW-1185">Reference proteome</keyword>
<dbReference type="EMBL" id="RBAN01000001">
    <property type="protein sequence ID" value="RKN58341.1"/>
    <property type="molecule type" value="Genomic_DNA"/>
</dbReference>
<gene>
    <name evidence="3" type="ORF">D7193_07205</name>
</gene>
<dbReference type="OrthoDB" id="5198230at2"/>
<evidence type="ECO:0000313" key="4">
    <source>
        <dbReference type="Proteomes" id="UP000279968"/>
    </source>
</evidence>
<name>A0A3B0ADE4_9ACTN</name>
<keyword evidence="1" id="KW-0472">Membrane</keyword>
<sequence>MTEGARRATPYAPDAQPGAGPVRRWWPVAAVILLLAGAGVAAAHSSIGASRIPPSENVPWVPEYTAPTPSPIEPREPNQARLPELPEWVVTVALILLGLVVLAVLGYLAWVLIRGALRRTTRALPQQRRARRTTAGTAEEVMAAVDAGLSELDDRDADPRVVVIACWVRLEEAAAAAGVPRLPGDTPTDLVTRLLRGDPSAGVPAIVSADVLAEFAHVYREARYATRPVDERTRDQARAALRRLRGELTATTAGGEAEA</sequence>
<dbReference type="RefSeq" id="WP_120779323.1">
    <property type="nucleotide sequence ID" value="NZ_JBHLUP010000009.1"/>
</dbReference>
<evidence type="ECO:0000259" key="2">
    <source>
        <dbReference type="Pfam" id="PF13559"/>
    </source>
</evidence>
<dbReference type="Proteomes" id="UP000279968">
    <property type="component" value="Unassembled WGS sequence"/>
</dbReference>
<dbReference type="AlphaFoldDB" id="A0A3B0ADE4"/>
<organism evidence="3 4">
    <name type="scientific">Micromonospora costi</name>
    <dbReference type="NCBI Taxonomy" id="1530042"/>
    <lineage>
        <taxon>Bacteria</taxon>
        <taxon>Bacillati</taxon>
        <taxon>Actinomycetota</taxon>
        <taxon>Actinomycetes</taxon>
        <taxon>Micromonosporales</taxon>
        <taxon>Micromonosporaceae</taxon>
        <taxon>Micromonospora</taxon>
    </lineage>
</organism>
<protein>
    <submittedName>
        <fullName evidence="3">DUF4129 domain-containing protein</fullName>
    </submittedName>
</protein>
<keyword evidence="1" id="KW-0812">Transmembrane</keyword>
<feature type="transmembrane region" description="Helical" evidence="1">
    <location>
        <begin position="88"/>
        <end position="113"/>
    </location>
</feature>
<evidence type="ECO:0000313" key="3">
    <source>
        <dbReference type="EMBL" id="RKN58341.1"/>
    </source>
</evidence>
<proteinExistence type="predicted"/>
<dbReference type="Pfam" id="PF13559">
    <property type="entry name" value="DUF4129"/>
    <property type="match status" value="1"/>
</dbReference>
<keyword evidence="1" id="KW-1133">Transmembrane helix</keyword>